<comment type="subcellular location">
    <subcellularLocation>
        <location evidence="1 13">Endoplasmic reticulum membrane</location>
        <topology evidence="1 13">Multi-pass membrane protein</topology>
    </subcellularLocation>
</comment>
<keyword evidence="10 13" id="KW-0472">Membrane</keyword>
<feature type="transmembrane region" description="Helical" evidence="13">
    <location>
        <begin position="795"/>
        <end position="818"/>
    </location>
</feature>
<protein>
    <recommendedName>
        <fullName evidence="4 13">GPI ethanolamine phosphate transferase 2</fullName>
    </recommendedName>
</protein>
<name>A0A9P9A333_9PEZI</name>
<feature type="transmembrane region" description="Helical" evidence="13">
    <location>
        <begin position="638"/>
        <end position="660"/>
    </location>
</feature>
<feature type="transmembrane region" description="Helical" evidence="13">
    <location>
        <begin position="751"/>
        <end position="774"/>
    </location>
</feature>
<keyword evidence="8 13" id="KW-0256">Endoplasmic reticulum</keyword>
<evidence type="ECO:0000256" key="2">
    <source>
        <dbReference type="ARBA" id="ARBA00004687"/>
    </source>
</evidence>
<dbReference type="Proteomes" id="UP000758603">
    <property type="component" value="Unassembled WGS sequence"/>
</dbReference>
<feature type="transmembrane region" description="Helical" evidence="13">
    <location>
        <begin position="476"/>
        <end position="495"/>
    </location>
</feature>
<comment type="function">
    <text evidence="12 13">Ethanolamine phosphate transferase involved in glycosylphosphatidylinositol-anchor biosynthesis. Transfers ethanolamine phosphate to the GPI second mannose.</text>
</comment>
<evidence type="ECO:0000256" key="9">
    <source>
        <dbReference type="ARBA" id="ARBA00022989"/>
    </source>
</evidence>
<sequence length="860" mass="94631">MQQRRTTLTAQGFLVAANLLIPAAILIFAAGFFPYKPFLSGLAQYDDLGYGPPPPPPFNRLVFMVVDALRSDFVFAEGSGFEFTQGLIRDGYALPYTAHAASPTVTMPRLKAITTGSIPSFLDVILNLDEADSSSTLASQDTWLAQMRAKKAGKLVMYGDDTWLKLFPHTFDRADGTSSFFVSDFTEVDSNVTRHIDAELRQNDWNTMVLHYLGLDHIGHKSGPRSVNMVPKQREMDGIVRRIYKAMETYPHLESTILVLCGDHGMNDAGNHGASSAGETSPALVFMSPKLKSVSKPLAVPAPYREDFQYYSAVEQSDLAPTLGALLGFPVPKNNLGAIISDFLPMWPQRREQVHILMHNAKQIFRIVVAAFGDSMLIDSFDGNDCSHMPTDAEELACEWHFLSRGPPLDSSQALDDVEWDQRVLQWLRNSQRTMSSMASNYDITRLSQGAAVALLALMFALVASILSVRSTAGSILCFATVTILYGTMMFASSYVEEEQHFWYWSATAWLVYLSYKRSNMSMLGSASVQGIVLVSMRLIRGWNQTGQKFAGSPDLVKLFLLPHPRLLWCLILGAYAMVTTELMVSTSRLPNAINQPVILGLALSAISFKLAFTNEDAPELVVGCVRSLLHLIGDLSLVARAQAVFLGLSLALIYPLYLLTATKGSARYRGLKVLHGLYTLLALTQTRATNIPLFLLFRILQAYLEALSLSIVEITTSSIILQFASFFAMGGSNAISSVDLSSAYNGISDFNVVAVGVLTFISNWAAPIWWASATTLLLLRNKHNNAGNVFQSHIALLTLFVAASLTFVMAACTALRTHLFIWTVFSPKYLYSMGWSIGQHIAVNVGLGGLLYWLGSRAR</sequence>
<feature type="transmembrane region" description="Helical" evidence="13">
    <location>
        <begin position="707"/>
        <end position="731"/>
    </location>
</feature>
<evidence type="ECO:0000256" key="7">
    <source>
        <dbReference type="ARBA" id="ARBA00022692"/>
    </source>
</evidence>
<evidence type="ECO:0000256" key="11">
    <source>
        <dbReference type="ARBA" id="ARBA00023180"/>
    </source>
</evidence>
<dbReference type="Gene3D" id="3.40.720.10">
    <property type="entry name" value="Alkaline Phosphatase, subunit A"/>
    <property type="match status" value="1"/>
</dbReference>
<feature type="transmembrane region" description="Helical" evidence="13">
    <location>
        <begin position="838"/>
        <end position="856"/>
    </location>
</feature>
<evidence type="ECO:0000256" key="1">
    <source>
        <dbReference type="ARBA" id="ARBA00004477"/>
    </source>
</evidence>
<dbReference type="GeneID" id="70130607"/>
<dbReference type="GO" id="GO:0006506">
    <property type="term" value="P:GPI anchor biosynthetic process"/>
    <property type="evidence" value="ECO:0007669"/>
    <property type="project" value="UniProtKB-KW"/>
</dbReference>
<evidence type="ECO:0000256" key="12">
    <source>
        <dbReference type="ARBA" id="ARBA00056729"/>
    </source>
</evidence>
<keyword evidence="16" id="KW-1185">Reference proteome</keyword>
<proteinExistence type="inferred from homology"/>
<keyword evidence="9 13" id="KW-1133">Transmembrane helix</keyword>
<evidence type="ECO:0000256" key="3">
    <source>
        <dbReference type="ARBA" id="ARBA00005315"/>
    </source>
</evidence>
<dbReference type="FunFam" id="3.40.720.10:FF:000045">
    <property type="entry name" value="GPI ethanolamine phosphate transferase 2"/>
    <property type="match status" value="1"/>
</dbReference>
<dbReference type="RefSeq" id="XP_045965542.1">
    <property type="nucleotide sequence ID" value="XM_046101715.1"/>
</dbReference>
<dbReference type="OrthoDB" id="272139at2759"/>
<evidence type="ECO:0000313" key="15">
    <source>
        <dbReference type="EMBL" id="KAH6661411.1"/>
    </source>
</evidence>
<comment type="pathway">
    <text evidence="2 13">Glycolipid biosynthesis; glycosylphosphatidylinositol-anchor biosynthesis.</text>
</comment>
<evidence type="ECO:0000256" key="10">
    <source>
        <dbReference type="ARBA" id="ARBA00023136"/>
    </source>
</evidence>
<feature type="transmembrane region" description="Helical" evidence="13">
    <location>
        <begin position="450"/>
        <end position="469"/>
    </location>
</feature>
<dbReference type="Pfam" id="PF19316">
    <property type="entry name" value="PIGO_PIGG"/>
    <property type="match status" value="1"/>
</dbReference>
<evidence type="ECO:0000313" key="16">
    <source>
        <dbReference type="Proteomes" id="UP000758603"/>
    </source>
</evidence>
<accession>A0A9P9A333</accession>
<evidence type="ECO:0000256" key="13">
    <source>
        <dbReference type="RuleBase" id="RU367106"/>
    </source>
</evidence>
<dbReference type="InterPro" id="IPR002591">
    <property type="entry name" value="Phosphodiest/P_Trfase"/>
</dbReference>
<evidence type="ECO:0000256" key="8">
    <source>
        <dbReference type="ARBA" id="ARBA00022824"/>
    </source>
</evidence>
<keyword evidence="5 13" id="KW-0337">GPI-anchor biosynthesis</keyword>
<feature type="transmembrane region" description="Helical" evidence="13">
    <location>
        <begin position="12"/>
        <end position="35"/>
    </location>
</feature>
<dbReference type="SUPFAM" id="SSF53649">
    <property type="entry name" value="Alkaline phosphatase-like"/>
    <property type="match status" value="1"/>
</dbReference>
<dbReference type="InterPro" id="IPR037674">
    <property type="entry name" value="PIG-G_N"/>
</dbReference>
<dbReference type="InterPro" id="IPR039527">
    <property type="entry name" value="PIGG/GPI7"/>
</dbReference>
<feature type="transmembrane region" description="Helical" evidence="13">
    <location>
        <begin position="523"/>
        <end position="540"/>
    </location>
</feature>
<dbReference type="Pfam" id="PF01663">
    <property type="entry name" value="Phosphodiest"/>
    <property type="match status" value="1"/>
</dbReference>
<dbReference type="PANTHER" id="PTHR23072">
    <property type="entry name" value="PHOSPHATIDYLINOSITOL GLYCAN-RELATED"/>
    <property type="match status" value="1"/>
</dbReference>
<evidence type="ECO:0000256" key="5">
    <source>
        <dbReference type="ARBA" id="ARBA00022502"/>
    </source>
</evidence>
<comment type="similarity">
    <text evidence="3 13">Belongs to the PIGG/PIGN/PIGO family. PIGG subfamily.</text>
</comment>
<dbReference type="PANTHER" id="PTHR23072:SF0">
    <property type="entry name" value="GPI ETHANOLAMINE PHOSPHATE TRANSFERASE 2"/>
    <property type="match status" value="1"/>
</dbReference>
<dbReference type="InterPro" id="IPR017850">
    <property type="entry name" value="Alkaline_phosphatase_core_sf"/>
</dbReference>
<evidence type="ECO:0000256" key="6">
    <source>
        <dbReference type="ARBA" id="ARBA00022679"/>
    </source>
</evidence>
<organism evidence="15 16">
    <name type="scientific">Truncatella angustata</name>
    <dbReference type="NCBI Taxonomy" id="152316"/>
    <lineage>
        <taxon>Eukaryota</taxon>
        <taxon>Fungi</taxon>
        <taxon>Dikarya</taxon>
        <taxon>Ascomycota</taxon>
        <taxon>Pezizomycotina</taxon>
        <taxon>Sordariomycetes</taxon>
        <taxon>Xylariomycetidae</taxon>
        <taxon>Amphisphaeriales</taxon>
        <taxon>Sporocadaceae</taxon>
        <taxon>Truncatella</taxon>
    </lineage>
</organism>
<feature type="domain" description="GPI ethanolamine phosphate transferase 2 C-terminal" evidence="14">
    <location>
        <begin position="439"/>
        <end position="857"/>
    </location>
</feature>
<dbReference type="InterPro" id="IPR045687">
    <property type="entry name" value="PIGG/GPI7_C"/>
</dbReference>
<dbReference type="GO" id="GO:0005789">
    <property type="term" value="C:endoplasmic reticulum membrane"/>
    <property type="evidence" value="ECO:0007669"/>
    <property type="project" value="UniProtKB-SubCell"/>
</dbReference>
<evidence type="ECO:0000259" key="14">
    <source>
        <dbReference type="Pfam" id="PF19316"/>
    </source>
</evidence>
<feature type="transmembrane region" description="Helical" evidence="13">
    <location>
        <begin position="566"/>
        <end position="585"/>
    </location>
</feature>
<dbReference type="GO" id="GO:0051267">
    <property type="term" value="F:CP2 mannose-ethanolamine phosphotransferase activity"/>
    <property type="evidence" value="ECO:0007669"/>
    <property type="project" value="TreeGrafter"/>
</dbReference>
<keyword evidence="11" id="KW-0325">Glycoprotein</keyword>
<gene>
    <name evidence="15" type="ORF">BKA67DRAFT_551116</name>
</gene>
<comment type="caution">
    <text evidence="15">The sequence shown here is derived from an EMBL/GenBank/DDBJ whole genome shotgun (WGS) entry which is preliminary data.</text>
</comment>
<keyword evidence="7 13" id="KW-0812">Transmembrane</keyword>
<dbReference type="CDD" id="cd16024">
    <property type="entry name" value="GPI_EPT_2"/>
    <property type="match status" value="1"/>
</dbReference>
<dbReference type="AlphaFoldDB" id="A0A9P9A333"/>
<keyword evidence="6 13" id="KW-0808">Transferase</keyword>
<evidence type="ECO:0000256" key="4">
    <source>
        <dbReference type="ARBA" id="ARBA00020830"/>
    </source>
</evidence>
<dbReference type="EMBL" id="JAGPXC010000001">
    <property type="protein sequence ID" value="KAH6661411.1"/>
    <property type="molecule type" value="Genomic_DNA"/>
</dbReference>
<reference evidence="15" key="1">
    <citation type="journal article" date="2021" name="Nat. Commun.">
        <title>Genetic determinants of endophytism in the Arabidopsis root mycobiome.</title>
        <authorList>
            <person name="Mesny F."/>
            <person name="Miyauchi S."/>
            <person name="Thiergart T."/>
            <person name="Pickel B."/>
            <person name="Atanasova L."/>
            <person name="Karlsson M."/>
            <person name="Huettel B."/>
            <person name="Barry K.W."/>
            <person name="Haridas S."/>
            <person name="Chen C."/>
            <person name="Bauer D."/>
            <person name="Andreopoulos W."/>
            <person name="Pangilinan J."/>
            <person name="LaButti K."/>
            <person name="Riley R."/>
            <person name="Lipzen A."/>
            <person name="Clum A."/>
            <person name="Drula E."/>
            <person name="Henrissat B."/>
            <person name="Kohler A."/>
            <person name="Grigoriev I.V."/>
            <person name="Martin F.M."/>
            <person name="Hacquard S."/>
        </authorList>
    </citation>
    <scope>NUCLEOTIDE SEQUENCE</scope>
    <source>
        <strain evidence="15">MPI-SDFR-AT-0073</strain>
    </source>
</reference>